<protein>
    <recommendedName>
        <fullName evidence="3">Glycosyltransferase</fullName>
    </recommendedName>
</protein>
<reference evidence="1 2" key="1">
    <citation type="submission" date="2019-09" db="EMBL/GenBank/DDBJ databases">
        <title>Commensal-derived Metabolites Govern Vibrio cholerae Pathogenesis in Host.</title>
        <authorList>
            <person name="Yoon S.S."/>
            <person name="Yoon M.Y."/>
        </authorList>
    </citation>
    <scope>NUCLEOTIDE SEQUENCE [LARGE SCALE GENOMIC DNA]</scope>
    <source>
        <strain evidence="1 2">VIC01</strain>
    </source>
</reference>
<sequence>MSRRRIVYVGMYDYPDDVVNRFYSLAAINKMNYIISLLNENGYDVDIYSLSNSKESTFKFSREKKVEIGRNILYLTPTLGTSCKIGKALRIILSYCWLMMKILCNARTNDYILIYHTLEGIVPLSIVKRLKKLRYVLEVEEIYSEMPNSNGSNKKKELRFISRADKYIVVSHLLKDKLPPRDSMIIYGNYKFVDDANSYIKKNNKINLLFSGSLDLTRGVFQAIESMYFLPENYVLNISGVGSKSSVYLVQKKIDELNTFRNKVVCRYLGKLDDNDYRLLLSSSDLALNTQIEGEYAQFLFPSKLLSYMAYNIPIVSTKGQSIMKSPFAKYIYFTNDSSGESIAKIVSSIDLSSSVNYQVILDELHNQAIQELKKILS</sequence>
<dbReference type="Proteomes" id="UP000326091">
    <property type="component" value="Chromosome"/>
</dbReference>
<name>A0A5P3ATP4_PHOVU</name>
<dbReference type="RefSeq" id="WP_134855634.1">
    <property type="nucleotide sequence ID" value="NZ_CACRTA010000050.1"/>
</dbReference>
<evidence type="ECO:0000313" key="1">
    <source>
        <dbReference type="EMBL" id="QEW36433.1"/>
    </source>
</evidence>
<gene>
    <name evidence="1" type="ORF">VIC01_01983</name>
</gene>
<evidence type="ECO:0008006" key="3">
    <source>
        <dbReference type="Google" id="ProtNLM"/>
    </source>
</evidence>
<organism evidence="1 2">
    <name type="scientific">Phocaeicola vulgatus</name>
    <name type="common">Bacteroides vulgatus</name>
    <dbReference type="NCBI Taxonomy" id="821"/>
    <lineage>
        <taxon>Bacteria</taxon>
        <taxon>Pseudomonadati</taxon>
        <taxon>Bacteroidota</taxon>
        <taxon>Bacteroidia</taxon>
        <taxon>Bacteroidales</taxon>
        <taxon>Bacteroidaceae</taxon>
        <taxon>Phocaeicola</taxon>
    </lineage>
</organism>
<dbReference type="SUPFAM" id="SSF53756">
    <property type="entry name" value="UDP-Glycosyltransferase/glycogen phosphorylase"/>
    <property type="match status" value="1"/>
</dbReference>
<evidence type="ECO:0000313" key="2">
    <source>
        <dbReference type="Proteomes" id="UP000326091"/>
    </source>
</evidence>
<accession>A0A5P3ATP4</accession>
<dbReference type="Gene3D" id="3.40.50.2000">
    <property type="entry name" value="Glycogen Phosphorylase B"/>
    <property type="match status" value="2"/>
</dbReference>
<dbReference type="AlphaFoldDB" id="A0A5P3ATP4"/>
<dbReference type="EMBL" id="CP043529">
    <property type="protein sequence ID" value="QEW36433.1"/>
    <property type="molecule type" value="Genomic_DNA"/>
</dbReference>
<proteinExistence type="predicted"/>